<evidence type="ECO:0000313" key="4">
    <source>
        <dbReference type="Proteomes" id="UP000194143"/>
    </source>
</evidence>
<dbReference type="Pfam" id="PF12500">
    <property type="entry name" value="TRSP"/>
    <property type="match status" value="1"/>
</dbReference>
<protein>
    <submittedName>
        <fullName evidence="3">Adenine/guanine phosphoribosyltransferase</fullName>
    </submittedName>
</protein>
<keyword evidence="4" id="KW-1185">Reference proteome</keyword>
<name>A0A1W6WUN7_BACTU</name>
<accession>A0A1W6WUN7</accession>
<dbReference type="GO" id="GO:0016757">
    <property type="term" value="F:glycosyltransferase activity"/>
    <property type="evidence" value="ECO:0007669"/>
    <property type="project" value="UniProtKB-KW"/>
</dbReference>
<sequence>MKTNNSPISLLQTQSNTYNVLNNIQVHVEVRDNPYNLALDKLFQMAARINKKRSFLFVSTILGKHLPIKPAVSLSSGVALAARYMEILHNISHPFQKEILNLISLEIDEIPEEVFRYQYPLQEEVLFIGFAETATALGHSMFQCFQNAKYVHTTRESIPHLESVITFEEEHSHATSHRCYVDESFFQNNNPIVLVDDEMTTGKTALNIIRSIQNKFPRGEYIIASLLDWRSHTNRKQFKQLEEELQIKIHVISLLEGSIHTTGQPLNIAKTDIQIKEIKPDFKKHILTCPKSPYTSNYIKYTGRFGISAYEQKHIYSFAQEAGKALKRERVGKRTLCLGTGEFMYIPMKIAAEMGENILYQSTTRSPIHPVSNDVNYAIHNHFSYPSPEDSTITNYFYNISPHDYDEVFVFIERDLGEKALFPLLQQLQTVIPFIHIVSFSNSIEKEG</sequence>
<dbReference type="InterPro" id="IPR022537">
    <property type="entry name" value="TRSP_dom"/>
</dbReference>
<feature type="domain" description="TRSP" evidence="1">
    <location>
        <begin position="301"/>
        <end position="428"/>
    </location>
</feature>
<dbReference type="PIRSF" id="PIRSF020967">
    <property type="entry name" value="UCP020967"/>
    <property type="match status" value="1"/>
</dbReference>
<dbReference type="AlphaFoldDB" id="A0A1W6WUN7"/>
<evidence type="ECO:0000259" key="1">
    <source>
        <dbReference type="Pfam" id="PF12500"/>
    </source>
</evidence>
<dbReference type="Pfam" id="PF15609">
    <property type="entry name" value="PRTase_2"/>
    <property type="match status" value="1"/>
</dbReference>
<evidence type="ECO:0000313" key="3">
    <source>
        <dbReference type="EMBL" id="ARP60305.1"/>
    </source>
</evidence>
<evidence type="ECO:0000259" key="2">
    <source>
        <dbReference type="Pfam" id="PF15609"/>
    </source>
</evidence>
<dbReference type="SUPFAM" id="SSF53271">
    <property type="entry name" value="PRTase-like"/>
    <property type="match status" value="1"/>
</dbReference>
<proteinExistence type="predicted"/>
<gene>
    <name evidence="3" type="ORF">CAB88_25880</name>
</gene>
<keyword evidence="3" id="KW-0328">Glycosyltransferase</keyword>
<dbReference type="CDD" id="cd06223">
    <property type="entry name" value="PRTases_typeI"/>
    <property type="match status" value="1"/>
</dbReference>
<dbReference type="EMBL" id="CP021061">
    <property type="protein sequence ID" value="ARP60305.1"/>
    <property type="molecule type" value="Genomic_DNA"/>
</dbReference>
<dbReference type="GeneID" id="67469331"/>
<feature type="domain" description="Orotate phosphoribosyltransferase-like" evidence="2">
    <location>
        <begin position="42"/>
        <end position="257"/>
    </location>
</feature>
<dbReference type="InterPro" id="IPR011214">
    <property type="entry name" value="UCP020967"/>
</dbReference>
<dbReference type="RefSeq" id="WP_000856291.1">
    <property type="nucleotide sequence ID" value="NZ_CP021061.1"/>
</dbReference>
<keyword evidence="3" id="KW-0808">Transferase</keyword>
<dbReference type="InterPro" id="IPR041688">
    <property type="entry name" value="PRTase_2"/>
</dbReference>
<dbReference type="Proteomes" id="UP000194143">
    <property type="component" value="Chromosome"/>
</dbReference>
<organism evidence="3 4">
    <name type="scientific">Bacillus thuringiensis</name>
    <dbReference type="NCBI Taxonomy" id="1428"/>
    <lineage>
        <taxon>Bacteria</taxon>
        <taxon>Bacillati</taxon>
        <taxon>Bacillota</taxon>
        <taxon>Bacilli</taxon>
        <taxon>Bacillales</taxon>
        <taxon>Bacillaceae</taxon>
        <taxon>Bacillus</taxon>
        <taxon>Bacillus cereus group</taxon>
    </lineage>
</organism>
<reference evidence="3 4" key="1">
    <citation type="submission" date="2017-04" db="EMBL/GenBank/DDBJ databases">
        <title>Complete Genome Sequence of Bacillus thuringiensis type Strain ATCC 10792.</title>
        <authorList>
            <person name="Oh D.-H."/>
            <person name="Park B.-J."/>
            <person name="Shuai W."/>
            <person name="Chelliah R."/>
        </authorList>
    </citation>
    <scope>NUCLEOTIDE SEQUENCE [LARGE SCALE GENOMIC DNA]</scope>
    <source>
        <strain evidence="3 4">ATCC 10792</strain>
    </source>
</reference>
<dbReference type="Gene3D" id="3.40.50.2020">
    <property type="match status" value="1"/>
</dbReference>
<dbReference type="InterPro" id="IPR000836">
    <property type="entry name" value="PRTase_dom"/>
</dbReference>
<dbReference type="InterPro" id="IPR029057">
    <property type="entry name" value="PRTase-like"/>
</dbReference>